<evidence type="ECO:0000313" key="1">
    <source>
        <dbReference type="EMBL" id="MFC4334050.1"/>
    </source>
</evidence>
<evidence type="ECO:0000313" key="2">
    <source>
        <dbReference type="Proteomes" id="UP001595823"/>
    </source>
</evidence>
<gene>
    <name evidence="1" type="ORF">ACFPET_02435</name>
</gene>
<dbReference type="Proteomes" id="UP001595823">
    <property type="component" value="Unassembled WGS sequence"/>
</dbReference>
<protein>
    <submittedName>
        <fullName evidence="1">Uncharacterized protein</fullName>
    </submittedName>
</protein>
<name>A0ABV8TTG3_9ACTN</name>
<keyword evidence="2" id="KW-1185">Reference proteome</keyword>
<accession>A0ABV8TTG3</accession>
<dbReference type="RefSeq" id="WP_380617785.1">
    <property type="nucleotide sequence ID" value="NZ_JBHSDK010000002.1"/>
</dbReference>
<organism evidence="1 2">
    <name type="scientific">Salininema proteolyticum</name>
    <dbReference type="NCBI Taxonomy" id="1607685"/>
    <lineage>
        <taxon>Bacteria</taxon>
        <taxon>Bacillati</taxon>
        <taxon>Actinomycetota</taxon>
        <taxon>Actinomycetes</taxon>
        <taxon>Glycomycetales</taxon>
        <taxon>Glycomycetaceae</taxon>
        <taxon>Salininema</taxon>
    </lineage>
</organism>
<reference evidence="2" key="1">
    <citation type="journal article" date="2019" name="Int. J. Syst. Evol. Microbiol.">
        <title>The Global Catalogue of Microorganisms (GCM) 10K type strain sequencing project: providing services to taxonomists for standard genome sequencing and annotation.</title>
        <authorList>
            <consortium name="The Broad Institute Genomics Platform"/>
            <consortium name="The Broad Institute Genome Sequencing Center for Infectious Disease"/>
            <person name="Wu L."/>
            <person name="Ma J."/>
        </authorList>
    </citation>
    <scope>NUCLEOTIDE SEQUENCE [LARGE SCALE GENOMIC DNA]</scope>
    <source>
        <strain evidence="2">IBRC-M 10908</strain>
    </source>
</reference>
<comment type="caution">
    <text evidence="1">The sequence shown here is derived from an EMBL/GenBank/DDBJ whole genome shotgun (WGS) entry which is preliminary data.</text>
</comment>
<dbReference type="EMBL" id="JBHSDK010000002">
    <property type="protein sequence ID" value="MFC4334050.1"/>
    <property type="molecule type" value="Genomic_DNA"/>
</dbReference>
<proteinExistence type="predicted"/>
<sequence>MTRPERASRYALRPVPAVARRLCSGVVAGGEFVAWLDEQTRTVYFTDPADEQHGVAFQANCDFWFEPRVWFHRADLKPEAQIGDVWEYVGEVKDAVAHLVRPYLERNDEYL</sequence>